<reference evidence="3 4" key="1">
    <citation type="submission" date="2016-10" db="EMBL/GenBank/DDBJ databases">
        <authorList>
            <person name="Varghese N."/>
            <person name="Submissions S."/>
        </authorList>
    </citation>
    <scope>NUCLEOTIDE SEQUENCE [LARGE SCALE GENOMIC DNA]</scope>
    <source>
        <strain evidence="3 4">DSM 18839</strain>
    </source>
</reference>
<evidence type="ECO:0000313" key="4">
    <source>
        <dbReference type="Proteomes" id="UP000198615"/>
    </source>
</evidence>
<dbReference type="NCBIfam" id="NF009466">
    <property type="entry name" value="PRK12826.1-2"/>
    <property type="match status" value="1"/>
</dbReference>
<dbReference type="Gene3D" id="3.40.50.720">
    <property type="entry name" value="NAD(P)-binding Rossmann-like Domain"/>
    <property type="match status" value="1"/>
</dbReference>
<dbReference type="InterPro" id="IPR002347">
    <property type="entry name" value="SDR_fam"/>
</dbReference>
<gene>
    <name evidence="3" type="ORF">SAMN05660686_02033</name>
</gene>
<name>A0A8G2BH81_9PROT</name>
<sequence length="258" mass="26562">MKLDLTGKRAIITAGAQGIGRRTAEVFAAAGATVYTCDLDVDALEDAKATIPGLQGVPCDVGDAAAFQDFMDKGIETLGGLDIMVNNAGTAGPTAPVEDVSLEDWTACLTINLTSAFLGTQKAVPALIKSGGGSIVNLSSAAGKFGFPLRSPYSAAKFGIVGFTRTCAMELGPHGIRVNCVQPGPVEGARIDRVIKAKAEAGGISENEMRTKMADVTLMKRFVTAGDIAHQILFICSEAGRNITGQSLSVDAGLEGLA</sequence>
<accession>A0A8G2BH81</accession>
<dbReference type="AlphaFoldDB" id="A0A8G2BH81"/>
<comment type="caution">
    <text evidence="3">The sequence shown here is derived from an EMBL/GenBank/DDBJ whole genome shotgun (WGS) entry which is preliminary data.</text>
</comment>
<dbReference type="EMBL" id="FNBW01000005">
    <property type="protein sequence ID" value="SDF67912.1"/>
    <property type="molecule type" value="Genomic_DNA"/>
</dbReference>
<dbReference type="SUPFAM" id="SSF51735">
    <property type="entry name" value="NAD(P)-binding Rossmann-fold domains"/>
    <property type="match status" value="1"/>
</dbReference>
<evidence type="ECO:0000256" key="2">
    <source>
        <dbReference type="ARBA" id="ARBA00023002"/>
    </source>
</evidence>
<dbReference type="OrthoDB" id="9804774at2"/>
<dbReference type="CDD" id="cd05233">
    <property type="entry name" value="SDR_c"/>
    <property type="match status" value="1"/>
</dbReference>
<dbReference type="Proteomes" id="UP000198615">
    <property type="component" value="Unassembled WGS sequence"/>
</dbReference>
<dbReference type="GO" id="GO:0016491">
    <property type="term" value="F:oxidoreductase activity"/>
    <property type="evidence" value="ECO:0007669"/>
    <property type="project" value="UniProtKB-KW"/>
</dbReference>
<dbReference type="FunFam" id="3.40.50.720:FF:000084">
    <property type="entry name" value="Short-chain dehydrogenase reductase"/>
    <property type="match status" value="1"/>
</dbReference>
<dbReference type="Pfam" id="PF13561">
    <property type="entry name" value="adh_short_C2"/>
    <property type="match status" value="1"/>
</dbReference>
<proteinExistence type="inferred from homology"/>
<dbReference type="PANTHER" id="PTHR24321:SF8">
    <property type="entry name" value="ESTRADIOL 17-BETA-DEHYDROGENASE 8-RELATED"/>
    <property type="match status" value="1"/>
</dbReference>
<evidence type="ECO:0000313" key="3">
    <source>
        <dbReference type="EMBL" id="SDF67912.1"/>
    </source>
</evidence>
<dbReference type="PRINTS" id="PR00080">
    <property type="entry name" value="SDRFAMILY"/>
</dbReference>
<keyword evidence="2" id="KW-0560">Oxidoreductase</keyword>
<protein>
    <submittedName>
        <fullName evidence="3">NAD(P)-dependent dehydrogenase, short-chain alcohol dehydrogenase family</fullName>
    </submittedName>
</protein>
<comment type="similarity">
    <text evidence="1">Belongs to the short-chain dehydrogenases/reductases (SDR) family.</text>
</comment>
<dbReference type="InterPro" id="IPR036291">
    <property type="entry name" value="NAD(P)-bd_dom_sf"/>
</dbReference>
<dbReference type="PRINTS" id="PR00081">
    <property type="entry name" value="GDHRDH"/>
</dbReference>
<evidence type="ECO:0000256" key="1">
    <source>
        <dbReference type="ARBA" id="ARBA00006484"/>
    </source>
</evidence>
<dbReference type="RefSeq" id="WP_028792645.1">
    <property type="nucleotide sequence ID" value="NZ_FNBW01000005.1"/>
</dbReference>
<dbReference type="PANTHER" id="PTHR24321">
    <property type="entry name" value="DEHYDROGENASES, SHORT CHAIN"/>
    <property type="match status" value="1"/>
</dbReference>
<organism evidence="3 4">
    <name type="scientific">Thalassobaculum litoreum DSM 18839</name>
    <dbReference type="NCBI Taxonomy" id="1123362"/>
    <lineage>
        <taxon>Bacteria</taxon>
        <taxon>Pseudomonadati</taxon>
        <taxon>Pseudomonadota</taxon>
        <taxon>Alphaproteobacteria</taxon>
        <taxon>Rhodospirillales</taxon>
        <taxon>Thalassobaculaceae</taxon>
        <taxon>Thalassobaculum</taxon>
    </lineage>
</organism>
<keyword evidence="4" id="KW-1185">Reference proteome</keyword>